<evidence type="ECO:0000313" key="1">
    <source>
        <dbReference type="EMBL" id="OOK65155.1"/>
    </source>
</evidence>
<organism evidence="1 2">
    <name type="scientific">Mycobacterium kansasii</name>
    <dbReference type="NCBI Taxonomy" id="1768"/>
    <lineage>
        <taxon>Bacteria</taxon>
        <taxon>Bacillati</taxon>
        <taxon>Actinomycetota</taxon>
        <taxon>Actinomycetes</taxon>
        <taxon>Mycobacteriales</taxon>
        <taxon>Mycobacteriaceae</taxon>
        <taxon>Mycobacterium</taxon>
    </lineage>
</organism>
<dbReference type="Proteomes" id="UP000188532">
    <property type="component" value="Unassembled WGS sequence"/>
</dbReference>
<gene>
    <name evidence="1" type="ORF">BZL29_7977</name>
</gene>
<accession>A0A1V3WE13</accession>
<proteinExistence type="predicted"/>
<name>A0A1V3WE13_MYCKA</name>
<dbReference type="EMBL" id="MVBN01000011">
    <property type="protein sequence ID" value="OOK65155.1"/>
    <property type="molecule type" value="Genomic_DNA"/>
</dbReference>
<reference evidence="1 2" key="1">
    <citation type="submission" date="2017-02" db="EMBL/GenBank/DDBJ databases">
        <title>Complete genome sequences of Mycobacterium kansasii strains isolated from rhesus macaques.</title>
        <authorList>
            <person name="Panda A."/>
            <person name="Nagaraj S."/>
            <person name="Zhao X."/>
            <person name="Tettelin H."/>
            <person name="Detolla L.J."/>
        </authorList>
    </citation>
    <scope>NUCLEOTIDE SEQUENCE [LARGE SCALE GENOMIC DNA]</scope>
    <source>
        <strain evidence="1 2">11-3469</strain>
    </source>
</reference>
<dbReference type="AlphaFoldDB" id="A0A1V3WE13"/>
<evidence type="ECO:0000313" key="2">
    <source>
        <dbReference type="Proteomes" id="UP000188532"/>
    </source>
</evidence>
<protein>
    <submittedName>
        <fullName evidence="1">Uncharacterized protein</fullName>
    </submittedName>
</protein>
<sequence length="38" mass="3937">MNELASAQAVCAGPWVIELGCHRLLGFGQSAGPHDGFP</sequence>
<comment type="caution">
    <text evidence="1">The sequence shown here is derived from an EMBL/GenBank/DDBJ whole genome shotgun (WGS) entry which is preliminary data.</text>
</comment>